<dbReference type="SUPFAM" id="SSF47616">
    <property type="entry name" value="GST C-terminal domain-like"/>
    <property type="match status" value="1"/>
</dbReference>
<organism evidence="2 3">
    <name type="scientific">Candidatus Litorirhabdus singularis</name>
    <dbReference type="NCBI Taxonomy" id="2518993"/>
    <lineage>
        <taxon>Bacteria</taxon>
        <taxon>Pseudomonadati</taxon>
        <taxon>Pseudomonadota</taxon>
        <taxon>Gammaproteobacteria</taxon>
        <taxon>Cellvibrionales</taxon>
        <taxon>Halieaceae</taxon>
        <taxon>Candidatus Litorirhabdus</taxon>
    </lineage>
</organism>
<dbReference type="InterPro" id="IPR036282">
    <property type="entry name" value="Glutathione-S-Trfase_C_sf"/>
</dbReference>
<dbReference type="PROSITE" id="PS50404">
    <property type="entry name" value="GST_NTER"/>
    <property type="match status" value="1"/>
</dbReference>
<dbReference type="PANTHER" id="PTHR43968">
    <property type="match status" value="1"/>
</dbReference>
<dbReference type="InterPro" id="IPR036249">
    <property type="entry name" value="Thioredoxin-like_sf"/>
</dbReference>
<dbReference type="InterPro" id="IPR050983">
    <property type="entry name" value="GST_Omega/HSP26"/>
</dbReference>
<evidence type="ECO:0000259" key="1">
    <source>
        <dbReference type="PROSITE" id="PS50404"/>
    </source>
</evidence>
<accession>A0ABT3TJN2</accession>
<dbReference type="Gene3D" id="1.20.1050.10">
    <property type="match status" value="1"/>
</dbReference>
<sequence length="227" mass="25462">MITLYQFEVSPFCDKVRRAMRYKNIPFSVQEVSLLGAGKYSSAKKLPVLDDTGTRIEDSTQIVHYLEQKYPEPPLLPADPAQLALCNVLEDWADESLYYYDIALHFSFAENAKRRAGHLLQHEKPWVKRLMGPFVPGLLRKMGESQGAGRRSREVILSDIDRHIGSIAAMLEGQDFLLPTGLSAADISIFVEIDAIKVAELGAEIISRYPVVVAWMDRVDALTGEPQ</sequence>
<evidence type="ECO:0000313" key="2">
    <source>
        <dbReference type="EMBL" id="MCX2982523.1"/>
    </source>
</evidence>
<evidence type="ECO:0000313" key="3">
    <source>
        <dbReference type="Proteomes" id="UP001143362"/>
    </source>
</evidence>
<protein>
    <submittedName>
        <fullName evidence="2">Glutathione S-transferase family protein</fullName>
    </submittedName>
</protein>
<dbReference type="Proteomes" id="UP001143362">
    <property type="component" value="Unassembled WGS sequence"/>
</dbReference>
<dbReference type="SFLD" id="SFLDS00019">
    <property type="entry name" value="Glutathione_Transferase_(cytos"/>
    <property type="match status" value="1"/>
</dbReference>
<dbReference type="EMBL" id="SHNN01000003">
    <property type="protein sequence ID" value="MCX2982523.1"/>
    <property type="molecule type" value="Genomic_DNA"/>
</dbReference>
<dbReference type="SUPFAM" id="SSF52833">
    <property type="entry name" value="Thioredoxin-like"/>
    <property type="match status" value="1"/>
</dbReference>
<proteinExistence type="predicted"/>
<reference evidence="2" key="1">
    <citation type="submission" date="2019-02" db="EMBL/GenBank/DDBJ databases">
        <authorList>
            <person name="Li S.-H."/>
        </authorList>
    </citation>
    <scope>NUCLEOTIDE SEQUENCE</scope>
    <source>
        <strain evidence="2">IMCC14734</strain>
    </source>
</reference>
<dbReference type="Gene3D" id="3.40.30.10">
    <property type="entry name" value="Glutaredoxin"/>
    <property type="match status" value="1"/>
</dbReference>
<dbReference type="CDD" id="cd00570">
    <property type="entry name" value="GST_N_family"/>
    <property type="match status" value="1"/>
</dbReference>
<dbReference type="RefSeq" id="WP_279246536.1">
    <property type="nucleotide sequence ID" value="NZ_SHNN01000003.1"/>
</dbReference>
<dbReference type="Pfam" id="PF13410">
    <property type="entry name" value="GST_C_2"/>
    <property type="match status" value="1"/>
</dbReference>
<name>A0ABT3TJN2_9GAMM</name>
<gene>
    <name evidence="2" type="ORF">EYC98_16800</name>
</gene>
<dbReference type="Pfam" id="PF13417">
    <property type="entry name" value="GST_N_3"/>
    <property type="match status" value="1"/>
</dbReference>
<dbReference type="InterPro" id="IPR004045">
    <property type="entry name" value="Glutathione_S-Trfase_N"/>
</dbReference>
<comment type="caution">
    <text evidence="2">The sequence shown here is derived from an EMBL/GenBank/DDBJ whole genome shotgun (WGS) entry which is preliminary data.</text>
</comment>
<dbReference type="InterPro" id="IPR040079">
    <property type="entry name" value="Glutathione_S-Trfase"/>
</dbReference>
<keyword evidence="3" id="KW-1185">Reference proteome</keyword>
<dbReference type="PANTHER" id="PTHR43968:SF6">
    <property type="entry name" value="GLUTATHIONE S-TRANSFERASE OMEGA"/>
    <property type="match status" value="1"/>
</dbReference>
<feature type="domain" description="GST N-terminal" evidence="1">
    <location>
        <begin position="1"/>
        <end position="74"/>
    </location>
</feature>